<dbReference type="Gene3D" id="1.10.3210.10">
    <property type="entry name" value="Hypothetical protein af1432"/>
    <property type="match status" value="1"/>
</dbReference>
<dbReference type="Pfam" id="PF13328">
    <property type="entry name" value="HD_4"/>
    <property type="match status" value="1"/>
</dbReference>
<dbReference type="InterPro" id="IPR052194">
    <property type="entry name" value="MESH1"/>
</dbReference>
<comment type="caution">
    <text evidence="2">The sequence shown here is derived from an EMBL/GenBank/DDBJ whole genome shotgun (WGS) entry which is preliminary data.</text>
</comment>
<evidence type="ECO:0000313" key="2">
    <source>
        <dbReference type="EMBL" id="MFC4619729.1"/>
    </source>
</evidence>
<dbReference type="SUPFAM" id="SSF109604">
    <property type="entry name" value="HD-domain/PDEase-like"/>
    <property type="match status" value="1"/>
</dbReference>
<reference evidence="3" key="1">
    <citation type="journal article" date="2019" name="Int. J. Syst. Evol. Microbiol.">
        <title>The Global Catalogue of Microorganisms (GCM) 10K type strain sequencing project: providing services to taxonomists for standard genome sequencing and annotation.</title>
        <authorList>
            <consortium name="The Broad Institute Genomics Platform"/>
            <consortium name="The Broad Institute Genome Sequencing Center for Infectious Disease"/>
            <person name="Wu L."/>
            <person name="Ma J."/>
        </authorList>
    </citation>
    <scope>NUCLEOTIDE SEQUENCE [LARGE SCALE GENOMIC DNA]</scope>
    <source>
        <strain evidence="3">CGMCC 1.16306</strain>
    </source>
</reference>
<dbReference type="SMART" id="SM00471">
    <property type="entry name" value="HDc"/>
    <property type="match status" value="1"/>
</dbReference>
<protein>
    <submittedName>
        <fullName evidence="2">HD domain-containing protein</fullName>
    </submittedName>
</protein>
<organism evidence="2 3">
    <name type="scientific">Camelliibacillus cellulosilyticus</name>
    <dbReference type="NCBI Taxonomy" id="2174486"/>
    <lineage>
        <taxon>Bacteria</taxon>
        <taxon>Bacillati</taxon>
        <taxon>Bacillota</taxon>
        <taxon>Bacilli</taxon>
        <taxon>Bacillales</taxon>
        <taxon>Sporolactobacillaceae</taxon>
        <taxon>Camelliibacillus</taxon>
    </lineage>
</organism>
<dbReference type="CDD" id="cd00077">
    <property type="entry name" value="HDc"/>
    <property type="match status" value="1"/>
</dbReference>
<dbReference type="InterPro" id="IPR003607">
    <property type="entry name" value="HD/PDEase_dom"/>
</dbReference>
<proteinExistence type="predicted"/>
<dbReference type="PANTHER" id="PTHR46246:SF1">
    <property type="entry name" value="GUANOSINE-3',5'-BIS(DIPHOSPHATE) 3'-PYROPHOSPHOHYDROLASE MESH1"/>
    <property type="match status" value="1"/>
</dbReference>
<accession>A0ABV9GRC5</accession>
<evidence type="ECO:0000259" key="1">
    <source>
        <dbReference type="SMART" id="SM00471"/>
    </source>
</evidence>
<dbReference type="EMBL" id="JBHSFW010000011">
    <property type="protein sequence ID" value="MFC4619729.1"/>
    <property type="molecule type" value="Genomic_DNA"/>
</dbReference>
<keyword evidence="3" id="KW-1185">Reference proteome</keyword>
<dbReference type="Proteomes" id="UP001596022">
    <property type="component" value="Unassembled WGS sequence"/>
</dbReference>
<feature type="domain" description="HD/PDEase" evidence="1">
    <location>
        <begin position="63"/>
        <end position="170"/>
    </location>
</feature>
<sequence>MGSLLSDTSVLIAAASFIVPWYNEGKKYLAMIKGGTLLTGLSPIEQAIVFAASAHHGQARKATETPYIVHPFSVAMILQQEGCSEAVVMAGLLHDTLEDTDRTYEDLVRSFGTHVADIVQGCSEPDKTKSWEARKQHTIESLKTASEEVCLVVCADKIHNLRSMNTEFERLGDELWRRFKRGLEKQEWYYKAVADVLFERLGGHPLYDQFIQEVRQLFH</sequence>
<evidence type="ECO:0000313" key="3">
    <source>
        <dbReference type="Proteomes" id="UP001596022"/>
    </source>
</evidence>
<gene>
    <name evidence="2" type="ORF">ACFO4N_13505</name>
</gene>
<dbReference type="PANTHER" id="PTHR46246">
    <property type="entry name" value="GUANOSINE-3',5'-BIS(DIPHOSPHATE) 3'-PYROPHOSPHOHYDROLASE MESH1"/>
    <property type="match status" value="1"/>
</dbReference>
<name>A0ABV9GRC5_9BACL</name>